<gene>
    <name evidence="1" type="ORF">SR41_06150</name>
</gene>
<evidence type="ECO:0000313" key="1">
    <source>
        <dbReference type="EMBL" id="KIU29049.1"/>
    </source>
</evidence>
<dbReference type="Proteomes" id="UP000033203">
    <property type="component" value="Unassembled WGS sequence"/>
</dbReference>
<protein>
    <submittedName>
        <fullName evidence="1">Uncharacterized protein</fullName>
    </submittedName>
</protein>
<dbReference type="AlphaFoldDB" id="A0A0D1KXJ9"/>
<name>A0A0D1KXJ9_9SPHN</name>
<sequence length="68" mass="7776">MINKVGRGRPILSNFTFVSVNHRFKYVEFFGVCALQVADNIAKIAFKLTRKLDICAVERCKGYLVRPL</sequence>
<organism evidence="1 2">
    <name type="scientific">Sphingomonas melonis</name>
    <dbReference type="NCBI Taxonomy" id="152682"/>
    <lineage>
        <taxon>Bacteria</taxon>
        <taxon>Pseudomonadati</taxon>
        <taxon>Pseudomonadota</taxon>
        <taxon>Alphaproteobacteria</taxon>
        <taxon>Sphingomonadales</taxon>
        <taxon>Sphingomonadaceae</taxon>
        <taxon>Sphingomonas</taxon>
    </lineage>
</organism>
<dbReference type="EMBL" id="JXTP01000022">
    <property type="protein sequence ID" value="KIU29049.1"/>
    <property type="molecule type" value="Genomic_DNA"/>
</dbReference>
<proteinExistence type="predicted"/>
<evidence type="ECO:0000313" key="2">
    <source>
        <dbReference type="Proteomes" id="UP000033203"/>
    </source>
</evidence>
<comment type="caution">
    <text evidence="1">The sequence shown here is derived from an EMBL/GenBank/DDBJ whole genome shotgun (WGS) entry which is preliminary data.</text>
</comment>
<reference evidence="1 2" key="1">
    <citation type="submission" date="2015-01" db="EMBL/GenBank/DDBJ databases">
        <title>Genome of Sphingomonas taxi strain 30a.</title>
        <authorList>
            <person name="Eevers N."/>
            <person name="Van Hamme J."/>
            <person name="Bottos E."/>
            <person name="Weyens N."/>
            <person name="Vangronsveld J."/>
        </authorList>
    </citation>
    <scope>NUCLEOTIDE SEQUENCE [LARGE SCALE GENOMIC DNA]</scope>
    <source>
        <strain evidence="1 2">30a</strain>
    </source>
</reference>
<accession>A0A0D1KXJ9</accession>